<dbReference type="EMBL" id="JARO02007175">
    <property type="protein sequence ID" value="KPP64257.1"/>
    <property type="molecule type" value="Genomic_DNA"/>
</dbReference>
<evidence type="ECO:0000256" key="2">
    <source>
        <dbReference type="PROSITE-ProRule" id="PRU00023"/>
    </source>
</evidence>
<dbReference type="GO" id="GO:0005634">
    <property type="term" value="C:nucleus"/>
    <property type="evidence" value="ECO:0007669"/>
    <property type="project" value="TreeGrafter"/>
</dbReference>
<feature type="compositionally biased region" description="Low complexity" evidence="3">
    <location>
        <begin position="250"/>
        <end position="268"/>
    </location>
</feature>
<dbReference type="InterPro" id="IPR038227">
    <property type="entry name" value="PUFD_som_sf"/>
</dbReference>
<dbReference type="InterPro" id="IPR002110">
    <property type="entry name" value="Ankyrin_rpt"/>
</dbReference>
<feature type="compositionally biased region" description="Polar residues" evidence="3">
    <location>
        <begin position="73"/>
        <end position="82"/>
    </location>
</feature>
<evidence type="ECO:0000259" key="4">
    <source>
        <dbReference type="Pfam" id="PF16553"/>
    </source>
</evidence>
<feature type="region of interest" description="Disordered" evidence="3">
    <location>
        <begin position="709"/>
        <end position="769"/>
    </location>
</feature>
<sequence length="1439" mass="153867">MQVDPTPKSSGDGGTVSSVGGVPSTASESMVGNPPQTLPPELRGDVPPGQQERTAAVGDCGASELPSKGGHANSCSEVPAQQQCNSETVLNPTCINTDVHDKAEVPKTGAVEGPVSFLAQQWPCGKKVSPEVPLNTGQNNVNPSQPSKSQAQSVISLPPGFHCSSLFKPGQPLAFLPAANFGSPLCKITLPPGLGQIAALREATANQFHVDAQSQSTSSGMTPSLHTYGYHISMGRPIAPETKSMPVAPKAKGGSTSSSKSSKGGAKHGSALGFVASPALALPLKQPSLSSAPLAPVSIPVAAPVCGSPTIASITVHTRPPNHLEKGQQSADKLSLAYARLESPTAIREPGAVCPSEVRDMPLDLSSKSKRQNAASDSQKTTKVQEPNPTEANLNDSGPPKRTPMAGFGSAPSYAIYPDALRNGAHQKQPSRLVNHQVLDPAASWAKLAPQGTIASLSGTYVGVASPILASTLRSKDGKCTAFVEDLQSIAKQESISIIDQGEQLTSRAKKGPHVTKEAQKAPVSKRPNNTCLPVTPSKDLLPQSFSSSPNLHSHSKVVGGKAVNPHNTAADVRHPPGLMPQRKASKQQKILQGSTKAHLPTSCHGSLHKGPSKAEEKKWDQTKCPLSNLESIVNQKALETTGLAQDSGGNLSNSGSRKPEVASLQTSQQDSQIRQIGTGGFPSFKSAKWRDGKIAKDCPIAVPHVHERGSETELGEHPSERHVRQDGNDGDDHLGGHAVGAAVDADKRGPGTAQATEGGEEKWVSSSPRVKMEGIALSVLKGHHVTTADQGKKTAGAKGKAAGNRPKKLGVSKTEASAKASKKVVESLKRPLDTDATVAKQGRLAKKRLGRKAVSVSTLRRKRSPVPYPKSAGKESGDSDPPRLRRGRRRSDRSQKSNWSPLEPSPPPPPQPAFRRPRGRPRSNPLPGQVDATPAVPQRRGSPAPSSEGEAAARKKRRRRKNRKYQNGEYITEREQVGEAEGEAEDKCVMTRQAARAGADLRTGTYPRAGATPTCRSASPDSGSRRTLLTRSGSARRPEGHATPEPTDKPSGKRKFKSKHLCDAEEDEKKLAEIPVTLVCHTSQLKSKRSGAGKRPSGPVSDHDSPPAKKPTSPFAAPKGPSSPSASRKGGARNGGTPESPTGRPVPPEVRRLIVNKNAGETLLQRAARLGYEVPRIPEPGFCPCARLSEQLSAREITRVTRRDSRRVRFLEGTAERPIHDAVASDNLPIVWMLLNHGADPTLATYSGQTAVKLAQSPTMKAFLTEYFADLEARAEETCSLPWDFYSSTVFETDQEPCWEFLLSLPEDEKERSAAERGAEKDCFLFEFSTEPLVPCYHVQVSLSQGFCNWFLLSDVLKRLKMSARIFRARYPHFEVASIPRAELCQQLSVSQGHMVPETCELPERRGEARKRGEERRGLEVQMEDRDLSHGTPPFTSR</sequence>
<dbReference type="Gene3D" id="1.25.40.20">
    <property type="entry name" value="Ankyrin repeat-containing domain"/>
    <property type="match status" value="1"/>
</dbReference>
<evidence type="ECO:0000313" key="6">
    <source>
        <dbReference type="Proteomes" id="UP000034805"/>
    </source>
</evidence>
<dbReference type="InterPro" id="IPR047144">
    <property type="entry name" value="BCOR-like"/>
</dbReference>
<feature type="region of interest" description="Disordered" evidence="3">
    <location>
        <begin position="1405"/>
        <end position="1439"/>
    </location>
</feature>
<evidence type="ECO:0000256" key="1">
    <source>
        <dbReference type="ARBA" id="ARBA00034703"/>
    </source>
</evidence>
<dbReference type="Pfam" id="PF16553">
    <property type="entry name" value="PUFD"/>
    <property type="match status" value="1"/>
</dbReference>
<feature type="non-terminal residue" evidence="5">
    <location>
        <position position="1439"/>
    </location>
</feature>
<evidence type="ECO:0000256" key="3">
    <source>
        <dbReference type="SAM" id="MobiDB-lite"/>
    </source>
</evidence>
<dbReference type="GO" id="GO:0003714">
    <property type="term" value="F:transcription corepressor activity"/>
    <property type="evidence" value="ECO:0007669"/>
    <property type="project" value="TreeGrafter"/>
</dbReference>
<feature type="compositionally biased region" description="Low complexity" evidence="3">
    <location>
        <begin position="1117"/>
        <end position="1130"/>
    </location>
</feature>
<comment type="similarity">
    <text evidence="1">Belongs to the BCOR family.</text>
</comment>
<comment type="caution">
    <text evidence="5">The sequence shown here is derived from an EMBL/GenBank/DDBJ whole genome shotgun (WGS) entry which is preliminary data.</text>
</comment>
<dbReference type="STRING" id="113540.ENSSFOP00015009720"/>
<feature type="region of interest" description="Disordered" evidence="3">
    <location>
        <begin position="1"/>
        <end position="82"/>
    </location>
</feature>
<dbReference type="InterPro" id="IPR036770">
    <property type="entry name" value="Ankyrin_rpt-contain_sf"/>
</dbReference>
<feature type="region of interest" description="Disordered" evidence="3">
    <location>
        <begin position="787"/>
        <end position="1150"/>
    </location>
</feature>
<protein>
    <submittedName>
        <fullName evidence="5">BCL-6 corepressor-like protein 1-like</fullName>
    </submittedName>
</protein>
<keyword evidence="2" id="KW-0040">ANK repeat</keyword>
<feature type="compositionally biased region" description="Low complexity" evidence="3">
    <location>
        <begin position="794"/>
        <end position="804"/>
    </location>
</feature>
<feature type="compositionally biased region" description="Low complexity" evidence="3">
    <location>
        <begin position="15"/>
        <end position="24"/>
    </location>
</feature>
<feature type="compositionally biased region" description="Basic and acidic residues" evidence="3">
    <location>
        <begin position="873"/>
        <end position="884"/>
    </location>
</feature>
<feature type="compositionally biased region" description="Basic and acidic residues" evidence="3">
    <location>
        <begin position="1405"/>
        <end position="1430"/>
    </location>
</feature>
<dbReference type="PROSITE" id="PS50088">
    <property type="entry name" value="ANK_REPEAT"/>
    <property type="match status" value="1"/>
</dbReference>
<feature type="compositionally biased region" description="Pro residues" evidence="3">
    <location>
        <begin position="904"/>
        <end position="913"/>
    </location>
</feature>
<feature type="region of interest" description="Disordered" evidence="3">
    <location>
        <begin position="644"/>
        <end position="685"/>
    </location>
</feature>
<feature type="compositionally biased region" description="Polar residues" evidence="3">
    <location>
        <begin position="372"/>
        <end position="396"/>
    </location>
</feature>
<feature type="region of interest" description="Disordered" evidence="3">
    <location>
        <begin position="505"/>
        <end position="531"/>
    </location>
</feature>
<name>A0A0N8JXN8_SCLFO</name>
<dbReference type="PANTHER" id="PTHR24117:SF6">
    <property type="entry name" value="BCL-6 COREPRESSOR-LIKE PROTEIN 1"/>
    <property type="match status" value="1"/>
</dbReference>
<feature type="domain" description="BCL-6 corepressor PCGF1 binding" evidence="4">
    <location>
        <begin position="1322"/>
        <end position="1402"/>
    </location>
</feature>
<feature type="compositionally biased region" description="Basic and acidic residues" evidence="3">
    <location>
        <begin position="1061"/>
        <end position="1073"/>
    </location>
</feature>
<accession>A0A0N8JXN8</accession>
<dbReference type="SUPFAM" id="SSF48403">
    <property type="entry name" value="Ankyrin repeat"/>
    <property type="match status" value="1"/>
</dbReference>
<feature type="region of interest" description="Disordered" evidence="3">
    <location>
        <begin position="595"/>
        <end position="621"/>
    </location>
</feature>
<feature type="region of interest" description="Disordered" evidence="3">
    <location>
        <begin position="239"/>
        <end position="268"/>
    </location>
</feature>
<dbReference type="PROSITE" id="PS50297">
    <property type="entry name" value="ANK_REP_REGION"/>
    <property type="match status" value="1"/>
</dbReference>
<dbReference type="PANTHER" id="PTHR24117">
    <property type="entry name" value="AGAP007537-PB"/>
    <property type="match status" value="1"/>
</dbReference>
<dbReference type="InterPro" id="IPR032365">
    <property type="entry name" value="PUFD"/>
</dbReference>
<feature type="compositionally biased region" description="Polar residues" evidence="3">
    <location>
        <begin position="1015"/>
        <end position="1034"/>
    </location>
</feature>
<feature type="repeat" description="ANK" evidence="2">
    <location>
        <begin position="1215"/>
        <end position="1247"/>
    </location>
</feature>
<dbReference type="GO" id="GO:0000122">
    <property type="term" value="P:negative regulation of transcription by RNA polymerase II"/>
    <property type="evidence" value="ECO:0007669"/>
    <property type="project" value="TreeGrafter"/>
</dbReference>
<feature type="compositionally biased region" description="Low complexity" evidence="3">
    <location>
        <begin position="942"/>
        <end position="951"/>
    </location>
</feature>
<feature type="compositionally biased region" description="Polar residues" evidence="3">
    <location>
        <begin position="664"/>
        <end position="676"/>
    </location>
</feature>
<feature type="compositionally biased region" description="Basic residues" evidence="3">
    <location>
        <begin position="955"/>
        <end position="965"/>
    </location>
</feature>
<feature type="compositionally biased region" description="Polar residues" evidence="3">
    <location>
        <begin position="644"/>
        <end position="657"/>
    </location>
</feature>
<organism evidence="5 6">
    <name type="scientific">Scleropages formosus</name>
    <name type="common">Asian bonytongue</name>
    <name type="synonym">Osteoglossum formosum</name>
    <dbReference type="NCBI Taxonomy" id="113540"/>
    <lineage>
        <taxon>Eukaryota</taxon>
        <taxon>Metazoa</taxon>
        <taxon>Chordata</taxon>
        <taxon>Craniata</taxon>
        <taxon>Vertebrata</taxon>
        <taxon>Euteleostomi</taxon>
        <taxon>Actinopterygii</taxon>
        <taxon>Neopterygii</taxon>
        <taxon>Teleostei</taxon>
        <taxon>Osteoglossocephala</taxon>
        <taxon>Osteoglossomorpha</taxon>
        <taxon>Osteoglossiformes</taxon>
        <taxon>Osteoglossidae</taxon>
        <taxon>Scleropages</taxon>
    </lineage>
</organism>
<feature type="compositionally biased region" description="Basic and acidic residues" evidence="3">
    <location>
        <begin position="824"/>
        <end position="834"/>
    </location>
</feature>
<proteinExistence type="inferred from homology"/>
<feature type="region of interest" description="Disordered" evidence="3">
    <location>
        <begin position="366"/>
        <end position="410"/>
    </location>
</feature>
<dbReference type="Gene3D" id="3.10.260.40">
    <property type="entry name" value="BCL-6 corepressor, PCGF1 binding domain"/>
    <property type="match status" value="1"/>
</dbReference>
<feature type="compositionally biased region" description="Basic and acidic residues" evidence="3">
    <location>
        <begin position="1037"/>
        <end position="1052"/>
    </location>
</feature>
<feature type="compositionally biased region" description="Basic and acidic residues" evidence="3">
    <location>
        <begin position="709"/>
        <end position="736"/>
    </location>
</feature>
<dbReference type="Proteomes" id="UP000034805">
    <property type="component" value="Unassembled WGS sequence"/>
</dbReference>
<reference evidence="5 6" key="1">
    <citation type="submission" date="2015-08" db="EMBL/GenBank/DDBJ databases">
        <title>The genome of the Asian arowana (Scleropages formosus).</title>
        <authorList>
            <person name="Tan M.H."/>
            <person name="Gan H.M."/>
            <person name="Croft L.J."/>
            <person name="Austin C.M."/>
        </authorList>
    </citation>
    <scope>NUCLEOTIDE SEQUENCE [LARGE SCALE GENOMIC DNA]</scope>
    <source>
        <strain evidence="5">Aro1</strain>
    </source>
</reference>
<evidence type="ECO:0000313" key="5">
    <source>
        <dbReference type="EMBL" id="KPP64257.1"/>
    </source>
</evidence>
<gene>
    <name evidence="5" type="ORF">Z043_117416</name>
</gene>